<dbReference type="CDD" id="cd01644">
    <property type="entry name" value="RT_pepA17"/>
    <property type="match status" value="1"/>
</dbReference>
<evidence type="ECO:0000313" key="4">
    <source>
        <dbReference type="EMBL" id="SOQ52337.1"/>
    </source>
</evidence>
<keyword evidence="1" id="KW-0479">Metal-binding</keyword>
<dbReference type="InterPro" id="IPR012337">
    <property type="entry name" value="RNaseH-like_sf"/>
</dbReference>
<dbReference type="PROSITE" id="PS50158">
    <property type="entry name" value="ZF_CCHC"/>
    <property type="match status" value="1"/>
</dbReference>
<dbReference type="InterPro" id="IPR041588">
    <property type="entry name" value="Integrase_H2C2"/>
</dbReference>
<dbReference type="InterPro" id="IPR005312">
    <property type="entry name" value="DUF1759"/>
</dbReference>
<evidence type="ECO:0000259" key="3">
    <source>
        <dbReference type="PROSITE" id="PS50994"/>
    </source>
</evidence>
<evidence type="ECO:0000259" key="2">
    <source>
        <dbReference type="PROSITE" id="PS50158"/>
    </source>
</evidence>
<dbReference type="GO" id="GO:0071897">
    <property type="term" value="P:DNA biosynthetic process"/>
    <property type="evidence" value="ECO:0007669"/>
    <property type="project" value="UniProtKB-ARBA"/>
</dbReference>
<protein>
    <submittedName>
        <fullName evidence="4">SFRICE_021424</fullName>
    </submittedName>
</protein>
<dbReference type="InterPro" id="IPR043502">
    <property type="entry name" value="DNA/RNA_pol_sf"/>
</dbReference>
<dbReference type="InterPro" id="IPR008042">
    <property type="entry name" value="Retrotrans_Pao"/>
</dbReference>
<dbReference type="SUPFAM" id="SSF53098">
    <property type="entry name" value="Ribonuclease H-like"/>
    <property type="match status" value="1"/>
</dbReference>
<dbReference type="InterPro" id="IPR001878">
    <property type="entry name" value="Znf_CCHC"/>
</dbReference>
<dbReference type="PANTHER" id="PTHR47331:SF1">
    <property type="entry name" value="GAG-LIKE PROTEIN"/>
    <property type="match status" value="1"/>
</dbReference>
<dbReference type="GO" id="GO:0003676">
    <property type="term" value="F:nucleic acid binding"/>
    <property type="evidence" value="ECO:0007669"/>
    <property type="project" value="InterPro"/>
</dbReference>
<dbReference type="InterPro" id="IPR036397">
    <property type="entry name" value="RNaseH_sf"/>
</dbReference>
<name>A0A2H1WH28_SPOFR</name>
<dbReference type="InterPro" id="IPR001584">
    <property type="entry name" value="Integrase_cat-core"/>
</dbReference>
<dbReference type="GO" id="GO:0042575">
    <property type="term" value="C:DNA polymerase complex"/>
    <property type="evidence" value="ECO:0007669"/>
    <property type="project" value="UniProtKB-ARBA"/>
</dbReference>
<dbReference type="Gene3D" id="1.10.340.70">
    <property type="match status" value="1"/>
</dbReference>
<sequence length="1724" mass="197150">MTSSVDQLLMELENVASLLQKAQINIKKCPKQRLTKGYIETRLQSNEEYWKKFTTAHYNLLKVVPKEKKNEVSYFANEDYFVVEDLYLCLQGDLKDLLANVVNPKISDVTYNSGTTQEGNIKLPQIRLPTFAGNYEDWTTFKDLFTSLVHNNTTLSKVQKLHYLKCSLTGEAETLLKHIQITESNYDQAWDLLRDRYGNRRIIVNSLIRKLVMQKKITFQSANNIKTLLDTTSECLNSLSNLNVSTDSWDPFIIFMTVQKLDPESHREWEQLACKDNFEELPKWEELVKFLQSKFRALELIATPSRDKPSSSRGKEYTVHASTIPTATKTRTCMLCKDNHTLCHCKNFTQMEPTERCDYVKKYQLCFNCLAPGHSARKCRLNMSCRICHKRHHSLVHQYANTSTINQSDNKHLSEEQTKSKEAIEQVELAAHFANSTCTALLATALVPVCDDSGRVTILRALVDQGSQATFISERAAQLLRLKRMPTHATINGVGSTTTAVKHAAYIELRSRHDDSFKLRIKAYVMSTRITTHLPSHTIPTNTWSHLEGLSLADPGFNKRGRIDLLLGVEVCAQILRSDIIKGPPGSPCAQNTSLGWILFGNIHEKGDTNELIVMHHSLNLDKMLKSMWELDTEVETTLTQDERKCEEIYQSTHSRTEDGRYIVKLPTRVNKLLSTQGGTRDIAMKRLNQLEKRLEKNPTLRTEYIKVMDEYINMDHMEEVPKEEINKESVYLPHHAVVKEEKETTKVRIVFNASQRGNNGISLNDELLVGPQLQTDMRSLIMRWRMRRICFVADVQRMYRMILVTKEDKDLQRIVWRSDPGQPVKDYRLTRVTFGTASAPYLAVRTLHQVANDEGAVCPEAAKMIKEDFYVDDLMASHDNLEDAIHIAKNVEAILQKGGFTLQKWCSNDADFLRQFEPAKRTSHASLDITIHGTITALGLRWNMGKDVFQYSLNLPPITNTITKRTILADVQRLFDPLGWLAPAMLPTKLLIQSLWLRGIGWDEEVDTEIGRDWITLRDSLQNLSEIEVQRWLGTTINKNSKIEVHGFCDASTKAYAAVAYVRVTQENKEVQTQIIAAKTRVAPVKPVSLPRLELCGALILSRLLKQIKIAMRIPDDNIYAWTDSTIALSWLLGDPTRWQVFVRNRVVEILDNTGTNWFHVQTSDNPADVASRGEHILELKEDEQWWKGPKWLRQRTLTFNRPNNLTTHLERREPLQSNLKLEEQKESLDKQFEQFDNLEELLKSIIYCKRFLKGKKMQNKDKDITTEEIDEALNVCIKITQKERFHDEITNLIKGKKVKGDSKLKSLNPYLDHDNILRVGGRLRHADISENAKNPIILDNHSNLSILIVKDAHLKSLHGGIQMMIAYLRTKYWIIKAKNMIKHRIHKCLICSRHSAATKNQIMGDLPKARVTPAKPFLNSGVDFAGPYQVLASKGRGVRTNKAYVAVFVCMSTKAIHLELVGDLTTESFIGAFKRFVARRGRCSHIWSDQGRNFVGANKELAAAWKEAKFQIEGPVAESLALDGTQWHFIPAYSPHVGGLWEAGVKSMKYHMKRILTNHLTFEEMSTLLCQIEACLNSRPLSPIDNDDTDSITPLTPGHFLIGEAPITVPQPNLEDVPINHLSRWRYMQKLLGDFWHKWQAEYLTSLQQRPKWLKRCKELDIGNIVLIKNDQLPPCKWALGRIVAKHPGDDGITRVYSVKSGDNIVKRSFNKLCPLPIDSDI</sequence>
<dbReference type="SUPFAM" id="SSF56672">
    <property type="entry name" value="DNA/RNA polymerases"/>
    <property type="match status" value="1"/>
</dbReference>
<dbReference type="Pfam" id="PF18701">
    <property type="entry name" value="DUF5641"/>
    <property type="match status" value="1"/>
</dbReference>
<accession>A0A2H1WH28</accession>
<dbReference type="Gene3D" id="3.30.420.10">
    <property type="entry name" value="Ribonuclease H-like superfamily/Ribonuclease H"/>
    <property type="match status" value="1"/>
</dbReference>
<evidence type="ECO:0000256" key="1">
    <source>
        <dbReference type="PROSITE-ProRule" id="PRU00047"/>
    </source>
</evidence>
<gene>
    <name evidence="4" type="ORF">SFRICE_021424</name>
</gene>
<dbReference type="InterPro" id="IPR040676">
    <property type="entry name" value="DUF5641"/>
</dbReference>
<proteinExistence type="predicted"/>
<dbReference type="PROSITE" id="PS50994">
    <property type="entry name" value="INTEGRASE"/>
    <property type="match status" value="1"/>
</dbReference>
<feature type="domain" description="CCHC-type" evidence="2">
    <location>
        <begin position="366"/>
        <end position="380"/>
    </location>
</feature>
<organism evidence="4">
    <name type="scientific">Spodoptera frugiperda</name>
    <name type="common">Fall armyworm</name>
    <dbReference type="NCBI Taxonomy" id="7108"/>
    <lineage>
        <taxon>Eukaryota</taxon>
        <taxon>Metazoa</taxon>
        <taxon>Ecdysozoa</taxon>
        <taxon>Arthropoda</taxon>
        <taxon>Hexapoda</taxon>
        <taxon>Insecta</taxon>
        <taxon>Pterygota</taxon>
        <taxon>Neoptera</taxon>
        <taxon>Endopterygota</taxon>
        <taxon>Lepidoptera</taxon>
        <taxon>Glossata</taxon>
        <taxon>Ditrysia</taxon>
        <taxon>Noctuoidea</taxon>
        <taxon>Noctuidae</taxon>
        <taxon>Amphipyrinae</taxon>
        <taxon>Spodoptera</taxon>
    </lineage>
</organism>
<reference evidence="4" key="1">
    <citation type="submission" date="2016-07" db="EMBL/GenBank/DDBJ databases">
        <authorList>
            <person name="Bretaudeau A."/>
        </authorList>
    </citation>
    <scope>NUCLEOTIDE SEQUENCE</scope>
    <source>
        <strain evidence="4">Rice</strain>
        <tissue evidence="4">Whole body</tissue>
    </source>
</reference>
<dbReference type="EMBL" id="ODYU01008608">
    <property type="protein sequence ID" value="SOQ52337.1"/>
    <property type="molecule type" value="Genomic_DNA"/>
</dbReference>
<dbReference type="Pfam" id="PF17921">
    <property type="entry name" value="Integrase_H2C2"/>
    <property type="match status" value="1"/>
</dbReference>
<keyword evidence="1" id="KW-0862">Zinc</keyword>
<keyword evidence="1" id="KW-0863">Zinc-finger</keyword>
<dbReference type="GO" id="GO:0015074">
    <property type="term" value="P:DNA integration"/>
    <property type="evidence" value="ECO:0007669"/>
    <property type="project" value="InterPro"/>
</dbReference>
<dbReference type="PANTHER" id="PTHR47331">
    <property type="entry name" value="PHD-TYPE DOMAIN-CONTAINING PROTEIN"/>
    <property type="match status" value="1"/>
</dbReference>
<dbReference type="Pfam" id="PF03564">
    <property type="entry name" value="DUF1759"/>
    <property type="match status" value="1"/>
</dbReference>
<feature type="domain" description="Integrase catalytic" evidence="3">
    <location>
        <begin position="1414"/>
        <end position="1607"/>
    </location>
</feature>
<dbReference type="Pfam" id="PF05380">
    <property type="entry name" value="Peptidase_A17"/>
    <property type="match status" value="1"/>
</dbReference>
<dbReference type="GO" id="GO:0008270">
    <property type="term" value="F:zinc ion binding"/>
    <property type="evidence" value="ECO:0007669"/>
    <property type="project" value="UniProtKB-KW"/>
</dbReference>